<protein>
    <submittedName>
        <fullName evidence="1">Uncharacterized protein</fullName>
    </submittedName>
</protein>
<comment type="caution">
    <text evidence="1">The sequence shown here is derived from an EMBL/GenBank/DDBJ whole genome shotgun (WGS) entry which is preliminary data.</text>
</comment>
<sequence length="291" mass="31701">MKTGLLRRTVIALSFAILLLPLLPPGACVAAFVASPMEQHLAIEAGSQGGATITMHNTGKLPLTLKLYLADCHVYPNGQEEDRDPGAVDRSCAPWISIGDQLVELEPGETKRAMLRMAVPENARGSYWTKLYIEEVSTPEPSTREIEGRRYQVFLKQRIGIRIFQNVQGTEVPDAEVTFVGVNPAEHGREILTSVKNAGNCILRCDGRVELRDAQGGVVESLSFNSGGKFWLFPGNQRELVVTTDTKLPPGIYTALAIIDFGGDHLIAGEEMFQIEGDNEDILLGQGKAGE</sequence>
<name>A0A948RX48_UNCEI</name>
<dbReference type="AlphaFoldDB" id="A0A948RX48"/>
<dbReference type="EMBL" id="JAHJDP010000033">
    <property type="protein sequence ID" value="MBU2690657.1"/>
    <property type="molecule type" value="Genomic_DNA"/>
</dbReference>
<evidence type="ECO:0000313" key="1">
    <source>
        <dbReference type="EMBL" id="MBU2690657.1"/>
    </source>
</evidence>
<evidence type="ECO:0000313" key="2">
    <source>
        <dbReference type="Proteomes" id="UP000777784"/>
    </source>
</evidence>
<organism evidence="1 2">
    <name type="scientific">Eiseniibacteriota bacterium</name>
    <dbReference type="NCBI Taxonomy" id="2212470"/>
    <lineage>
        <taxon>Bacteria</taxon>
        <taxon>Candidatus Eiseniibacteriota</taxon>
    </lineage>
</organism>
<accession>A0A948RX48</accession>
<reference evidence="1" key="1">
    <citation type="submission" date="2021-05" db="EMBL/GenBank/DDBJ databases">
        <title>Energy efficiency and biological interactions define the core microbiome of deep oligotrophic groundwater.</title>
        <authorList>
            <person name="Mehrshad M."/>
            <person name="Lopez-Fernandez M."/>
            <person name="Bell E."/>
            <person name="Bernier-Latmani R."/>
            <person name="Bertilsson S."/>
            <person name="Dopson M."/>
        </authorList>
    </citation>
    <scope>NUCLEOTIDE SEQUENCE</scope>
    <source>
        <strain evidence="1">Modern_marine.mb.64</strain>
    </source>
</reference>
<gene>
    <name evidence="1" type="ORF">KJ970_06985</name>
</gene>
<proteinExistence type="predicted"/>
<dbReference type="Proteomes" id="UP000777784">
    <property type="component" value="Unassembled WGS sequence"/>
</dbReference>